<dbReference type="AlphaFoldDB" id="A0A2H1WUY9"/>
<organism evidence="1">
    <name type="scientific">Spodoptera frugiperda</name>
    <name type="common">Fall armyworm</name>
    <dbReference type="NCBI Taxonomy" id="7108"/>
    <lineage>
        <taxon>Eukaryota</taxon>
        <taxon>Metazoa</taxon>
        <taxon>Ecdysozoa</taxon>
        <taxon>Arthropoda</taxon>
        <taxon>Hexapoda</taxon>
        <taxon>Insecta</taxon>
        <taxon>Pterygota</taxon>
        <taxon>Neoptera</taxon>
        <taxon>Endopterygota</taxon>
        <taxon>Lepidoptera</taxon>
        <taxon>Glossata</taxon>
        <taxon>Ditrysia</taxon>
        <taxon>Noctuoidea</taxon>
        <taxon>Noctuidae</taxon>
        <taxon>Amphipyrinae</taxon>
        <taxon>Spodoptera</taxon>
    </lineage>
</organism>
<protein>
    <submittedName>
        <fullName evidence="1">SFRICE_028161</fullName>
    </submittedName>
</protein>
<name>A0A2H1WUY9_SPOFR</name>
<proteinExistence type="predicted"/>
<dbReference type="EMBL" id="ODYU01011221">
    <property type="protein sequence ID" value="SOQ56827.1"/>
    <property type="molecule type" value="Genomic_DNA"/>
</dbReference>
<gene>
    <name evidence="1" type="ORF">SFRICE_028161</name>
</gene>
<sequence>MSALRSENSIARVLVSVDWVECKKAQPKEVMLPANLAKTRAAGRGAYGELLGSGVAGAGGVRYAPYPVHAPAQLLVGAGAGAGAPGAAAAAYRRALAALRPTPRPPRPALAPLALPPLTYSVSELLNAHALDIQTLCKNRSIYVNVFTFLDFMWSLGALPDGFPAAYAAYAAGRSYSGYPSFGLPYPAGVVGVIPPESRLLVGAEYVNAGVLGQSS</sequence>
<evidence type="ECO:0000313" key="1">
    <source>
        <dbReference type="EMBL" id="SOQ56827.1"/>
    </source>
</evidence>
<dbReference type="OrthoDB" id="1875751at2759"/>
<accession>A0A2H1WUY9</accession>
<reference evidence="1" key="1">
    <citation type="submission" date="2016-07" db="EMBL/GenBank/DDBJ databases">
        <authorList>
            <person name="Bretaudeau A."/>
        </authorList>
    </citation>
    <scope>NUCLEOTIDE SEQUENCE</scope>
    <source>
        <strain evidence="1">Rice</strain>
        <tissue evidence="1">Whole body</tissue>
    </source>
</reference>